<name>A0A7S2AIR1_9STRA</name>
<proteinExistence type="predicted"/>
<accession>A0A7S2AIR1</accession>
<dbReference type="AlphaFoldDB" id="A0A7S2AIR1"/>
<organism evidence="1">
    <name type="scientific">Octactis speculum</name>
    <dbReference type="NCBI Taxonomy" id="3111310"/>
    <lineage>
        <taxon>Eukaryota</taxon>
        <taxon>Sar</taxon>
        <taxon>Stramenopiles</taxon>
        <taxon>Ochrophyta</taxon>
        <taxon>Dictyochophyceae</taxon>
        <taxon>Dictyochales</taxon>
        <taxon>Dictyochaceae</taxon>
        <taxon>Octactis</taxon>
    </lineage>
</organism>
<protein>
    <submittedName>
        <fullName evidence="1">Uncharacterized protein</fullName>
    </submittedName>
</protein>
<gene>
    <name evidence="1" type="ORF">DSPE1174_LOCUS303</name>
</gene>
<reference evidence="1" key="1">
    <citation type="submission" date="2021-01" db="EMBL/GenBank/DDBJ databases">
        <authorList>
            <person name="Corre E."/>
            <person name="Pelletier E."/>
            <person name="Niang G."/>
            <person name="Scheremetjew M."/>
            <person name="Finn R."/>
            <person name="Kale V."/>
            <person name="Holt S."/>
            <person name="Cochrane G."/>
            <person name="Meng A."/>
            <person name="Brown T."/>
            <person name="Cohen L."/>
        </authorList>
    </citation>
    <scope>NUCLEOTIDE SEQUENCE</scope>
    <source>
        <strain evidence="1">CCMP1381</strain>
    </source>
</reference>
<evidence type="ECO:0000313" key="1">
    <source>
        <dbReference type="EMBL" id="CAD9368934.1"/>
    </source>
</evidence>
<sequence>MREMTTAVLKIPQLGEASSLVSFALQAALMSGGDGHAEAKIGSSPMYSYEIILSDENMRTSSQLLNGMKFVVISSKEFTDVEAPRPLKADMKISSGSSPQFQPWTVTNQLFELQDTGLRGPNYEPVRIEFRGHLSDLKMLNSLQKMSVKMVKNDPLSTIPRNIRSSTCSFTGQLWILGGMTTITAEGVKADLDALGDKGYRERHGGRCSPPPGIDGV</sequence>
<dbReference type="EMBL" id="HBGS01000551">
    <property type="protein sequence ID" value="CAD9368934.1"/>
    <property type="molecule type" value="Transcribed_RNA"/>
</dbReference>